<keyword evidence="2" id="KW-1185">Reference proteome</keyword>
<dbReference type="Proteomes" id="UP001271640">
    <property type="component" value="Unassembled WGS sequence"/>
</dbReference>
<evidence type="ECO:0000313" key="2">
    <source>
        <dbReference type="Proteomes" id="UP001271640"/>
    </source>
</evidence>
<reference evidence="2" key="1">
    <citation type="journal article" date="2024" name="Toxins">
        <title>Genome Sequence Analysis of Native Xenorhabdus Strains Isolated from Entomopathogenic Nematodes in Argentina.</title>
        <authorList>
            <person name="Palma L."/>
            <person name="Frizzo L."/>
            <person name="Kaiser S."/>
            <person name="Berry C."/>
            <person name="Caballero P."/>
            <person name="Bode H.B."/>
            <person name="Del Valle E.E."/>
        </authorList>
    </citation>
    <scope>NUCLEOTIDE SEQUENCE [LARGE SCALE GENOMIC DNA]</scope>
    <source>
        <strain evidence="2">Reich</strain>
    </source>
</reference>
<name>A0ABU4SI91_9GAMM</name>
<proteinExistence type="predicted"/>
<gene>
    <name evidence="1" type="ORF">FE394_03985</name>
</gene>
<organism evidence="1 2">
    <name type="scientific">Xenorhabdus littoralis</name>
    <dbReference type="NCBI Taxonomy" id="2582835"/>
    <lineage>
        <taxon>Bacteria</taxon>
        <taxon>Pseudomonadati</taxon>
        <taxon>Pseudomonadota</taxon>
        <taxon>Gammaproteobacteria</taxon>
        <taxon>Enterobacterales</taxon>
        <taxon>Morganellaceae</taxon>
        <taxon>Xenorhabdus</taxon>
    </lineage>
</organism>
<accession>A0ABU4SI91</accession>
<dbReference type="RefSeq" id="WP_319925118.1">
    <property type="nucleotide sequence ID" value="NZ_VCDP01000010.1"/>
</dbReference>
<sequence>MEFLIAEDGYPALDIDHRRHVLADFLRGDVQADISCTNEHIALCELVGSGQLPEWEGTGSAYTVTIKLDCVEIFNEYTEESLIISNINEFKSYLEQWKELILSRN</sequence>
<protein>
    <submittedName>
        <fullName evidence="1">Uncharacterized protein</fullName>
    </submittedName>
</protein>
<comment type="caution">
    <text evidence="1">The sequence shown here is derived from an EMBL/GenBank/DDBJ whole genome shotgun (WGS) entry which is preliminary data.</text>
</comment>
<dbReference type="EMBL" id="VCDP01000010">
    <property type="protein sequence ID" value="MDX7998377.1"/>
    <property type="molecule type" value="Genomic_DNA"/>
</dbReference>
<evidence type="ECO:0000313" key="1">
    <source>
        <dbReference type="EMBL" id="MDX7998377.1"/>
    </source>
</evidence>